<name>A0A1T0CU09_9GAMM</name>
<evidence type="ECO:0000313" key="3">
    <source>
        <dbReference type="Proteomes" id="UP000190683"/>
    </source>
</evidence>
<keyword evidence="3" id="KW-1185">Reference proteome</keyword>
<reference evidence="2 3" key="1">
    <citation type="submission" date="2017-02" db="EMBL/GenBank/DDBJ databases">
        <title>Draft genome sequence of Moraxella porci CCUG 54912T type strain.</title>
        <authorList>
            <person name="Salva-Serra F."/>
            <person name="Engstrom-Jakobsson H."/>
            <person name="Thorell K."/>
            <person name="Jaen-Luchoro D."/>
            <person name="Gonzales-Siles L."/>
            <person name="Karlsson R."/>
            <person name="Yazdan S."/>
            <person name="Boulund F."/>
            <person name="Johnning A."/>
            <person name="Engstrand L."/>
            <person name="Kristiansson E."/>
            <person name="Moore E."/>
        </authorList>
    </citation>
    <scope>NUCLEOTIDE SEQUENCE [LARGE SCALE GENOMIC DNA]</scope>
    <source>
        <strain evidence="2 3">CCUG 54912</strain>
    </source>
</reference>
<keyword evidence="1" id="KW-0812">Transmembrane</keyword>
<protein>
    <submittedName>
        <fullName evidence="2">Uncharacterized protein</fullName>
    </submittedName>
</protein>
<dbReference type="STRING" id="573983.B0681_03970"/>
<dbReference type="EMBL" id="MUYV01000004">
    <property type="protein sequence ID" value="OOS25844.1"/>
    <property type="molecule type" value="Genomic_DNA"/>
</dbReference>
<sequence>MSHSFPVGLNDNKSLTGYYRIDTRFGQGILAMLGIFWLPNGALLQSMRSTALIWWTNLIYCAVGRLWHGYGHASLTNHRGFAKDLGETPACQKPLSDDVWP</sequence>
<evidence type="ECO:0000256" key="1">
    <source>
        <dbReference type="SAM" id="Phobius"/>
    </source>
</evidence>
<comment type="caution">
    <text evidence="2">The sequence shown here is derived from an EMBL/GenBank/DDBJ whole genome shotgun (WGS) entry which is preliminary data.</text>
</comment>
<dbReference type="AlphaFoldDB" id="A0A1T0CU09"/>
<organism evidence="2 3">
    <name type="scientific">Moraxella porci DSM 25326</name>
    <dbReference type="NCBI Taxonomy" id="573983"/>
    <lineage>
        <taxon>Bacteria</taxon>
        <taxon>Pseudomonadati</taxon>
        <taxon>Pseudomonadota</taxon>
        <taxon>Gammaproteobacteria</taxon>
        <taxon>Moraxellales</taxon>
        <taxon>Moraxellaceae</taxon>
        <taxon>Moraxella</taxon>
    </lineage>
</organism>
<evidence type="ECO:0000313" key="2">
    <source>
        <dbReference type="EMBL" id="OOS25844.1"/>
    </source>
</evidence>
<feature type="transmembrane region" description="Helical" evidence="1">
    <location>
        <begin position="25"/>
        <end position="44"/>
    </location>
</feature>
<dbReference type="Proteomes" id="UP000190683">
    <property type="component" value="Unassembled WGS sequence"/>
</dbReference>
<keyword evidence="1" id="KW-0472">Membrane</keyword>
<gene>
    <name evidence="2" type="ORF">B0681_03970</name>
</gene>
<keyword evidence="1" id="KW-1133">Transmembrane helix</keyword>
<proteinExistence type="predicted"/>
<accession>A0A1T0CU09</accession>